<feature type="non-terminal residue" evidence="2">
    <location>
        <position position="200"/>
    </location>
</feature>
<dbReference type="AlphaFoldDB" id="A0A7D9LQX1"/>
<dbReference type="InterPro" id="IPR012337">
    <property type="entry name" value="RNaseH-like_sf"/>
</dbReference>
<reference evidence="2" key="1">
    <citation type="submission" date="2020-04" db="EMBL/GenBank/DDBJ databases">
        <authorList>
            <person name="Alioto T."/>
            <person name="Alioto T."/>
            <person name="Gomez Garrido J."/>
        </authorList>
    </citation>
    <scope>NUCLEOTIDE SEQUENCE</scope>
    <source>
        <strain evidence="2">A484AB</strain>
    </source>
</reference>
<dbReference type="PANTHER" id="PTHR45749">
    <property type="match status" value="1"/>
</dbReference>
<name>A0A7D9LQX1_PARCT</name>
<protein>
    <submittedName>
        <fullName evidence="2">Zinc finger MYM-type 1-like, partial</fullName>
    </submittedName>
</protein>
<organism evidence="2 3">
    <name type="scientific">Paramuricea clavata</name>
    <name type="common">Red gorgonian</name>
    <name type="synonym">Violescent sea-whip</name>
    <dbReference type="NCBI Taxonomy" id="317549"/>
    <lineage>
        <taxon>Eukaryota</taxon>
        <taxon>Metazoa</taxon>
        <taxon>Cnidaria</taxon>
        <taxon>Anthozoa</taxon>
        <taxon>Octocorallia</taxon>
        <taxon>Malacalcyonacea</taxon>
        <taxon>Plexauridae</taxon>
        <taxon>Paramuricea</taxon>
    </lineage>
</organism>
<comment type="caution">
    <text evidence="2">The sequence shown here is derived from an EMBL/GenBank/DDBJ whole genome shotgun (WGS) entry which is preliminary data.</text>
</comment>
<proteinExistence type="predicted"/>
<dbReference type="InterPro" id="IPR025398">
    <property type="entry name" value="DUF4371"/>
</dbReference>
<evidence type="ECO:0000259" key="1">
    <source>
        <dbReference type="Pfam" id="PF14291"/>
    </source>
</evidence>
<dbReference type="Proteomes" id="UP001152795">
    <property type="component" value="Unassembled WGS sequence"/>
</dbReference>
<dbReference type="OrthoDB" id="6624135at2759"/>
<sequence>MLLEKELRGKVIEEVKCAGMFSVMADTTPDEEHTDRLSVVLRYVSATGKPTERLLDLSKTEDKTGLGQAQDILSTIKRCGLNTDGLCFQSYDFAAAMSGEFNGAQKNLSELVGRNIPYIPCQAHRCNTVIEHSCNASAIVREMFEILQALYVFFTSSTKRFQPLKDEITKVENCLMLRNLSKTRWSARAGSIQAVWTSFE</sequence>
<gene>
    <name evidence="2" type="ORF">PACLA_8A080287</name>
</gene>
<feature type="domain" description="DUF4371" evidence="1">
    <location>
        <begin position="4"/>
        <end position="103"/>
    </location>
</feature>
<dbReference type="PANTHER" id="PTHR45749:SF21">
    <property type="entry name" value="DUF4371 DOMAIN-CONTAINING PROTEIN"/>
    <property type="match status" value="1"/>
</dbReference>
<accession>A0A7D9LQX1</accession>
<dbReference type="SUPFAM" id="SSF53098">
    <property type="entry name" value="Ribonuclease H-like"/>
    <property type="match status" value="1"/>
</dbReference>
<evidence type="ECO:0000313" key="2">
    <source>
        <dbReference type="EMBL" id="CAB4037947.1"/>
    </source>
</evidence>
<dbReference type="Pfam" id="PF14291">
    <property type="entry name" value="DUF4371"/>
    <property type="match status" value="1"/>
</dbReference>
<evidence type="ECO:0000313" key="3">
    <source>
        <dbReference type="Proteomes" id="UP001152795"/>
    </source>
</evidence>
<keyword evidence="3" id="KW-1185">Reference proteome</keyword>
<dbReference type="EMBL" id="CACRXK020023636">
    <property type="protein sequence ID" value="CAB4037947.1"/>
    <property type="molecule type" value="Genomic_DNA"/>
</dbReference>